<evidence type="ECO:0000256" key="1">
    <source>
        <dbReference type="ARBA" id="ARBA00004141"/>
    </source>
</evidence>
<evidence type="ECO:0000256" key="5">
    <source>
        <dbReference type="ARBA" id="ARBA00023136"/>
    </source>
</evidence>
<proteinExistence type="inferred from homology"/>
<sequence>KLCHLCNVPRLNHVWSETISNFIGTGNFRFANDVVYSSCSSYLCFFKFKKDTSRRNSFNTRKWTNILLAYVSIIYVVQLATQGKLLLWGAKLHSPIEKGQTWRLATYSLLHANVRHLMVNCYSLNSVGPTVENLSGSRRFLAVYLASAISSAATSYWFCKAPAVGASGAIFGLVGSVAVFVMRHRGMIRDAKEDLQHIAQVIFLNMVIGLMSRGIDNWDHLGGSLGGAAVSWLVGPA</sequence>
<comment type="similarity">
    <text evidence="2">Belongs to the peptidase S54 family.</text>
</comment>
<dbReference type="Proteomes" id="UP000323506">
    <property type="component" value="Chromosome A01"/>
</dbReference>
<dbReference type="AlphaFoldDB" id="A0A5D2HNL1"/>
<evidence type="ECO:0000313" key="8">
    <source>
        <dbReference type="EMBL" id="TYH31865.1"/>
    </source>
</evidence>
<dbReference type="FunFam" id="1.20.1540.10:FF:000015">
    <property type="entry name" value="RHOMBOID-like protein 10 chloroplastic"/>
    <property type="match status" value="1"/>
</dbReference>
<keyword evidence="3 6" id="KW-0812">Transmembrane</keyword>
<reference evidence="8 9" key="1">
    <citation type="submission" date="2019-06" db="EMBL/GenBank/DDBJ databases">
        <title>WGS assembly of Gossypium darwinii.</title>
        <authorList>
            <person name="Chen Z.J."/>
            <person name="Sreedasyam A."/>
            <person name="Ando A."/>
            <person name="Song Q."/>
            <person name="De L."/>
            <person name="Hulse-Kemp A."/>
            <person name="Ding M."/>
            <person name="Ye W."/>
            <person name="Kirkbride R."/>
            <person name="Jenkins J."/>
            <person name="Plott C."/>
            <person name="Lovell J."/>
            <person name="Lin Y.-M."/>
            <person name="Vaughn R."/>
            <person name="Liu B."/>
            <person name="Li W."/>
            <person name="Simpson S."/>
            <person name="Scheffler B."/>
            <person name="Saski C."/>
            <person name="Grover C."/>
            <person name="Hu G."/>
            <person name="Conover J."/>
            <person name="Carlson J."/>
            <person name="Shu S."/>
            <person name="Boston L."/>
            <person name="Williams M."/>
            <person name="Peterson D."/>
            <person name="Mcgee K."/>
            <person name="Jones D."/>
            <person name="Wendel J."/>
            <person name="Stelly D."/>
            <person name="Grimwood J."/>
            <person name="Schmutz J."/>
        </authorList>
    </citation>
    <scope>NUCLEOTIDE SEQUENCE [LARGE SCALE GENOMIC DNA]</scope>
    <source>
        <strain evidence="8">1808015.09</strain>
    </source>
</reference>
<evidence type="ECO:0000256" key="4">
    <source>
        <dbReference type="ARBA" id="ARBA00022989"/>
    </source>
</evidence>
<dbReference type="Pfam" id="PF01694">
    <property type="entry name" value="Rhomboid"/>
    <property type="match status" value="1"/>
</dbReference>
<protein>
    <recommendedName>
        <fullName evidence="7">Peptidase S54 rhomboid domain-containing protein</fullName>
    </recommendedName>
</protein>
<evidence type="ECO:0000256" key="2">
    <source>
        <dbReference type="ARBA" id="ARBA00009045"/>
    </source>
</evidence>
<dbReference type="EMBL" id="CM017688">
    <property type="protein sequence ID" value="TYH31865.1"/>
    <property type="molecule type" value="Genomic_DNA"/>
</dbReference>
<evidence type="ECO:0000313" key="9">
    <source>
        <dbReference type="Proteomes" id="UP000323506"/>
    </source>
</evidence>
<feature type="transmembrane region" description="Helical" evidence="6">
    <location>
        <begin position="63"/>
        <end position="81"/>
    </location>
</feature>
<keyword evidence="5 6" id="KW-0472">Membrane</keyword>
<dbReference type="PANTHER" id="PTHR43731:SF26">
    <property type="entry name" value="RHOMBOID-LIKE PROTEIN 10, CHLOROPLASTIC"/>
    <property type="match status" value="1"/>
</dbReference>
<dbReference type="GO" id="GO:0031969">
    <property type="term" value="C:chloroplast membrane"/>
    <property type="evidence" value="ECO:0007669"/>
    <property type="project" value="TreeGrafter"/>
</dbReference>
<organism evidence="8 9">
    <name type="scientific">Gossypium darwinii</name>
    <name type="common">Darwin's cotton</name>
    <name type="synonym">Gossypium barbadense var. darwinii</name>
    <dbReference type="NCBI Taxonomy" id="34276"/>
    <lineage>
        <taxon>Eukaryota</taxon>
        <taxon>Viridiplantae</taxon>
        <taxon>Streptophyta</taxon>
        <taxon>Embryophyta</taxon>
        <taxon>Tracheophyta</taxon>
        <taxon>Spermatophyta</taxon>
        <taxon>Magnoliopsida</taxon>
        <taxon>eudicotyledons</taxon>
        <taxon>Gunneridae</taxon>
        <taxon>Pentapetalae</taxon>
        <taxon>rosids</taxon>
        <taxon>malvids</taxon>
        <taxon>Malvales</taxon>
        <taxon>Malvaceae</taxon>
        <taxon>Malvoideae</taxon>
        <taxon>Gossypium</taxon>
    </lineage>
</organism>
<dbReference type="InterPro" id="IPR022764">
    <property type="entry name" value="Peptidase_S54_rhomboid_dom"/>
</dbReference>
<gene>
    <name evidence="8" type="ORF">ES288_A01G206000v1</name>
</gene>
<name>A0A5D2HNL1_GOSDA</name>
<feature type="non-terminal residue" evidence="8">
    <location>
        <position position="1"/>
    </location>
</feature>
<dbReference type="SUPFAM" id="SSF144091">
    <property type="entry name" value="Rhomboid-like"/>
    <property type="match status" value="1"/>
</dbReference>
<feature type="domain" description="Peptidase S54 rhomboid" evidence="7">
    <location>
        <begin position="99"/>
        <end position="235"/>
    </location>
</feature>
<keyword evidence="9" id="KW-1185">Reference proteome</keyword>
<keyword evidence="4 6" id="KW-1133">Transmembrane helix</keyword>
<dbReference type="GO" id="GO:0004252">
    <property type="term" value="F:serine-type endopeptidase activity"/>
    <property type="evidence" value="ECO:0007669"/>
    <property type="project" value="InterPro"/>
</dbReference>
<evidence type="ECO:0000256" key="6">
    <source>
        <dbReference type="SAM" id="Phobius"/>
    </source>
</evidence>
<accession>A0A5D2HNL1</accession>
<comment type="subcellular location">
    <subcellularLocation>
        <location evidence="1">Membrane</location>
        <topology evidence="1">Multi-pass membrane protein</topology>
    </subcellularLocation>
</comment>
<feature type="transmembrane region" description="Helical" evidence="6">
    <location>
        <begin position="164"/>
        <end position="182"/>
    </location>
</feature>
<evidence type="ECO:0000256" key="3">
    <source>
        <dbReference type="ARBA" id="ARBA00022692"/>
    </source>
</evidence>
<evidence type="ECO:0000259" key="7">
    <source>
        <dbReference type="Pfam" id="PF01694"/>
    </source>
</evidence>
<dbReference type="InterPro" id="IPR050925">
    <property type="entry name" value="Rhomboid_protease_S54"/>
</dbReference>
<dbReference type="PANTHER" id="PTHR43731">
    <property type="entry name" value="RHOMBOID PROTEASE"/>
    <property type="match status" value="1"/>
</dbReference>
<dbReference type="InterPro" id="IPR035952">
    <property type="entry name" value="Rhomboid-like_sf"/>
</dbReference>
<dbReference type="Gene3D" id="1.20.1540.10">
    <property type="entry name" value="Rhomboid-like"/>
    <property type="match status" value="1"/>
</dbReference>